<accession>A0A6C0LSM5</accession>
<dbReference type="EMBL" id="MN740559">
    <property type="protein sequence ID" value="QHU33597.1"/>
    <property type="molecule type" value="Genomic_DNA"/>
</dbReference>
<feature type="region of interest" description="Disordered" evidence="1">
    <location>
        <begin position="31"/>
        <end position="51"/>
    </location>
</feature>
<evidence type="ECO:0000256" key="1">
    <source>
        <dbReference type="SAM" id="MobiDB-lite"/>
    </source>
</evidence>
<proteinExistence type="predicted"/>
<organism evidence="2">
    <name type="scientific">viral metagenome</name>
    <dbReference type="NCBI Taxonomy" id="1070528"/>
    <lineage>
        <taxon>unclassified sequences</taxon>
        <taxon>metagenomes</taxon>
        <taxon>organismal metagenomes</taxon>
    </lineage>
</organism>
<reference evidence="2" key="1">
    <citation type="journal article" date="2020" name="Nature">
        <title>Giant virus diversity and host interactions through global metagenomics.</title>
        <authorList>
            <person name="Schulz F."/>
            <person name="Roux S."/>
            <person name="Paez-Espino D."/>
            <person name="Jungbluth S."/>
            <person name="Walsh D.A."/>
            <person name="Denef V.J."/>
            <person name="McMahon K.D."/>
            <person name="Konstantinidis K.T."/>
            <person name="Eloe-Fadrosh E.A."/>
            <person name="Kyrpides N.C."/>
            <person name="Woyke T."/>
        </authorList>
    </citation>
    <scope>NUCLEOTIDE SEQUENCE</scope>
    <source>
        <strain evidence="2">GVMAG-S-1016704-121</strain>
    </source>
</reference>
<name>A0A6C0LSM5_9ZZZZ</name>
<evidence type="ECO:0000313" key="2">
    <source>
        <dbReference type="EMBL" id="QHU33597.1"/>
    </source>
</evidence>
<protein>
    <submittedName>
        <fullName evidence="2">Uncharacterized protein</fullName>
    </submittedName>
</protein>
<dbReference type="AlphaFoldDB" id="A0A6C0LSM5"/>
<sequence>MLENLPLTIDQQFHDLDCKYILPSNLPSLDSTLFPQTQDEPRSKSRGISPEEPINTLPPLCVLAWYGATFDLLQKVILSHPRLLTPKVVLYCLKYKDFEMVAYFTEELRILEKYQPKAILFRNSALIAQAFNDRSSLRLIHYLSYVINKLNPSTIHGQNHPLLM</sequence>